<protein>
    <submittedName>
        <fullName evidence="1">Uncharacterized protein</fullName>
    </submittedName>
</protein>
<organism evidence="1">
    <name type="scientific">Vecturithrix granuli</name>
    <dbReference type="NCBI Taxonomy" id="1499967"/>
    <lineage>
        <taxon>Bacteria</taxon>
        <taxon>Candidatus Moduliflexota</taxon>
        <taxon>Candidatus Vecturitrichia</taxon>
        <taxon>Candidatus Vecturitrichales</taxon>
        <taxon>Candidatus Vecturitrichaceae</taxon>
        <taxon>Candidatus Vecturithrix</taxon>
    </lineage>
</organism>
<reference evidence="1" key="1">
    <citation type="journal article" date="2015" name="PeerJ">
        <title>First genomic representation of candidate bacterial phylum KSB3 points to enhanced environmental sensing as a trigger of wastewater bulking.</title>
        <authorList>
            <person name="Sekiguchi Y."/>
            <person name="Ohashi A."/>
            <person name="Parks D.H."/>
            <person name="Yamauchi T."/>
            <person name="Tyson G.W."/>
            <person name="Hugenholtz P."/>
        </authorList>
    </citation>
    <scope>NUCLEOTIDE SEQUENCE [LARGE SCALE GENOMIC DNA]</scope>
</reference>
<evidence type="ECO:0000313" key="2">
    <source>
        <dbReference type="Proteomes" id="UP000030661"/>
    </source>
</evidence>
<gene>
    <name evidence="1" type="ORF">U27_00892</name>
</gene>
<keyword evidence="2" id="KW-1185">Reference proteome</keyword>
<sequence>MFVFCDDALGTNIGVILTEPGAGPGTIPLGEPKTWTWLTNNRFWQDPEWATDVVNVAWSPSKKYVYVATSSIYGDGGVFQLDLMHRTWKRVVPPATYTYSAQLQDGYLTRIEEMKLDEHVLTVNVYRTDATQTLIATEMIPYE</sequence>
<dbReference type="STRING" id="1499967.U27_00892"/>
<dbReference type="Proteomes" id="UP000030661">
    <property type="component" value="Unassembled WGS sequence"/>
</dbReference>
<name>A0A081C8T9_VECG1</name>
<dbReference type="eggNOG" id="ENOG5033G42">
    <property type="taxonomic scope" value="Bacteria"/>
</dbReference>
<evidence type="ECO:0000313" key="1">
    <source>
        <dbReference type="EMBL" id="GAK60994.1"/>
    </source>
</evidence>
<dbReference type="AlphaFoldDB" id="A0A081C8T9"/>
<proteinExistence type="predicted"/>
<accession>A0A081C8T9</accession>
<dbReference type="EMBL" id="DF820476">
    <property type="protein sequence ID" value="GAK60994.1"/>
    <property type="molecule type" value="Genomic_DNA"/>
</dbReference>
<dbReference type="HOGENOM" id="CLU_1802283_0_0_0"/>